<dbReference type="SUPFAM" id="SSF88713">
    <property type="entry name" value="Glycoside hydrolase/deacetylase"/>
    <property type="match status" value="1"/>
</dbReference>
<dbReference type="PANTHER" id="PTHR43123">
    <property type="entry name" value="POLYSACCHARIDE DEACETYLASE-RELATED"/>
    <property type="match status" value="1"/>
</dbReference>
<protein>
    <submittedName>
        <fullName evidence="1">Polysaccharide deacetylase family protein</fullName>
    </submittedName>
</protein>
<evidence type="ECO:0000313" key="1">
    <source>
        <dbReference type="EMBL" id="CUV03587.1"/>
    </source>
</evidence>
<name>A0A170QB72_9ZZZZ</name>
<gene>
    <name evidence="1" type="ORF">MGWOODY_Clf370</name>
</gene>
<dbReference type="Gene3D" id="3.20.20.370">
    <property type="entry name" value="Glycoside hydrolase/deacetylase"/>
    <property type="match status" value="1"/>
</dbReference>
<proteinExistence type="predicted"/>
<dbReference type="GO" id="GO:0005975">
    <property type="term" value="P:carbohydrate metabolic process"/>
    <property type="evidence" value="ECO:0007669"/>
    <property type="project" value="InterPro"/>
</dbReference>
<dbReference type="PANTHER" id="PTHR43123:SF4">
    <property type="entry name" value="POLYSACCHARIDE DEACETYLASE"/>
    <property type="match status" value="1"/>
</dbReference>
<dbReference type="InterPro" id="IPR011330">
    <property type="entry name" value="Glyco_hydro/deAcase_b/a-brl"/>
</dbReference>
<organism evidence="1">
    <name type="scientific">hydrothermal vent metagenome</name>
    <dbReference type="NCBI Taxonomy" id="652676"/>
    <lineage>
        <taxon>unclassified sequences</taxon>
        <taxon>metagenomes</taxon>
        <taxon>ecological metagenomes</taxon>
    </lineage>
</organism>
<reference evidence="1" key="1">
    <citation type="submission" date="2015-10" db="EMBL/GenBank/DDBJ databases">
        <authorList>
            <person name="Gilbert D.G."/>
        </authorList>
    </citation>
    <scope>NUCLEOTIDE SEQUENCE</scope>
</reference>
<accession>A0A170QB72</accession>
<dbReference type="EMBL" id="FAXA01000441">
    <property type="protein sequence ID" value="CUV03587.1"/>
    <property type="molecule type" value="Genomic_DNA"/>
</dbReference>
<dbReference type="AlphaFoldDB" id="A0A170QB72"/>
<sequence length="83" mass="9462">MADRKVTMDRYSLMLKEGFDAMYEDGATNGRVMVLHLHPWLIGQPFRIGCLDEALAHMVRRQGVWAATGGEITNWYRQKPPVG</sequence>